<evidence type="ECO:0000256" key="3">
    <source>
        <dbReference type="ARBA" id="ARBA00022989"/>
    </source>
</evidence>
<proteinExistence type="predicted"/>
<feature type="transmembrane region" description="Helical" evidence="5">
    <location>
        <begin position="92"/>
        <end position="111"/>
    </location>
</feature>
<gene>
    <name evidence="7" type="ORF">PENSUB_13688</name>
</gene>
<feature type="transmembrane region" description="Helical" evidence="5">
    <location>
        <begin position="63"/>
        <end position="85"/>
    </location>
</feature>
<comment type="caution">
    <text evidence="7">The sequence shown here is derived from an EMBL/GenBank/DDBJ whole genome shotgun (WGS) entry which is preliminary data.</text>
</comment>
<evidence type="ECO:0000256" key="5">
    <source>
        <dbReference type="SAM" id="Phobius"/>
    </source>
</evidence>
<dbReference type="PROSITE" id="PS50850">
    <property type="entry name" value="MFS"/>
    <property type="match status" value="1"/>
</dbReference>
<dbReference type="Proteomes" id="UP000186955">
    <property type="component" value="Unassembled WGS sequence"/>
</dbReference>
<evidence type="ECO:0000256" key="4">
    <source>
        <dbReference type="ARBA" id="ARBA00023136"/>
    </source>
</evidence>
<dbReference type="PANTHER" id="PTHR23502">
    <property type="entry name" value="MAJOR FACILITATOR SUPERFAMILY"/>
    <property type="match status" value="1"/>
</dbReference>
<feature type="transmembrane region" description="Helical" evidence="5">
    <location>
        <begin position="33"/>
        <end position="51"/>
    </location>
</feature>
<dbReference type="Pfam" id="PF07690">
    <property type="entry name" value="MFS_1"/>
    <property type="match status" value="1"/>
</dbReference>
<dbReference type="SUPFAM" id="SSF103473">
    <property type="entry name" value="MFS general substrate transporter"/>
    <property type="match status" value="1"/>
</dbReference>
<feature type="domain" description="Major facilitator superfamily (MFS) profile" evidence="6">
    <location>
        <begin position="1"/>
        <end position="129"/>
    </location>
</feature>
<keyword evidence="4 5" id="KW-0472">Membrane</keyword>
<dbReference type="InterPro" id="IPR020846">
    <property type="entry name" value="MFS_dom"/>
</dbReference>
<evidence type="ECO:0000313" key="7">
    <source>
        <dbReference type="EMBL" id="OKO89622.1"/>
    </source>
</evidence>
<dbReference type="InterPro" id="IPR036259">
    <property type="entry name" value="MFS_trans_sf"/>
</dbReference>
<comment type="subcellular location">
    <subcellularLocation>
        <location evidence="1">Membrane</location>
        <topology evidence="1">Multi-pass membrane protein</topology>
    </subcellularLocation>
</comment>
<dbReference type="GO" id="GO:0022857">
    <property type="term" value="F:transmembrane transporter activity"/>
    <property type="evidence" value="ECO:0007669"/>
    <property type="project" value="InterPro"/>
</dbReference>
<keyword evidence="3 5" id="KW-1133">Transmembrane helix</keyword>
<dbReference type="Gene3D" id="1.20.1250.20">
    <property type="entry name" value="MFS general substrate transporter like domains"/>
    <property type="match status" value="1"/>
</dbReference>
<dbReference type="STRING" id="1316194.A0A1Q5SNR8"/>
<keyword evidence="8" id="KW-1185">Reference proteome</keyword>
<dbReference type="PANTHER" id="PTHR23502:SF2">
    <property type="entry name" value="TRANSPORTER, PUTATIVE (AFU_ORTHOLOGUE AFUA_2G08910)-RELATED"/>
    <property type="match status" value="1"/>
</dbReference>
<sequence length="129" mass="14359">MFSCSLLLRSCKPGMQHKGCAVHKLRCQTITRVLTAIFISPPIGIGSGVVAELSTPDEYARKVGWWVLMTILGTPAGPLLMGFVVQHTRVEFIFWIYAIINFLQALAYVFLGGETLRIREVDSDLTTEE</sequence>
<reference evidence="7 8" key="1">
    <citation type="submission" date="2016-10" db="EMBL/GenBank/DDBJ databases">
        <title>Genome sequence of the ascomycete fungus Penicillium subrubescens.</title>
        <authorList>
            <person name="De Vries R.P."/>
            <person name="Peng M."/>
            <person name="Dilokpimol A."/>
            <person name="Hilden K."/>
            <person name="Makela M.R."/>
            <person name="Grigoriev I."/>
            <person name="Riley R."/>
            <person name="Granchi Z."/>
        </authorList>
    </citation>
    <scope>NUCLEOTIDE SEQUENCE [LARGE SCALE GENOMIC DNA]</scope>
    <source>
        <strain evidence="7 8">CBS 132785</strain>
    </source>
</reference>
<keyword evidence="2 5" id="KW-0812">Transmembrane</keyword>
<dbReference type="GO" id="GO:0005886">
    <property type="term" value="C:plasma membrane"/>
    <property type="evidence" value="ECO:0007669"/>
    <property type="project" value="TreeGrafter"/>
</dbReference>
<evidence type="ECO:0000256" key="2">
    <source>
        <dbReference type="ARBA" id="ARBA00022692"/>
    </source>
</evidence>
<dbReference type="EMBL" id="MNBE01000773">
    <property type="protein sequence ID" value="OKO89622.1"/>
    <property type="molecule type" value="Genomic_DNA"/>
</dbReference>
<evidence type="ECO:0000259" key="6">
    <source>
        <dbReference type="PROSITE" id="PS50850"/>
    </source>
</evidence>
<evidence type="ECO:0000313" key="8">
    <source>
        <dbReference type="Proteomes" id="UP000186955"/>
    </source>
</evidence>
<protein>
    <recommendedName>
        <fullName evidence="6">Major facilitator superfamily (MFS) profile domain-containing protein</fullName>
    </recommendedName>
</protein>
<accession>A0A1Q5SNR8</accession>
<organism evidence="7 8">
    <name type="scientific">Penicillium subrubescens</name>
    <dbReference type="NCBI Taxonomy" id="1316194"/>
    <lineage>
        <taxon>Eukaryota</taxon>
        <taxon>Fungi</taxon>
        <taxon>Dikarya</taxon>
        <taxon>Ascomycota</taxon>
        <taxon>Pezizomycotina</taxon>
        <taxon>Eurotiomycetes</taxon>
        <taxon>Eurotiomycetidae</taxon>
        <taxon>Eurotiales</taxon>
        <taxon>Aspergillaceae</taxon>
        <taxon>Penicillium</taxon>
    </lineage>
</organism>
<name>A0A1Q5SNR8_9EURO</name>
<dbReference type="InterPro" id="IPR011701">
    <property type="entry name" value="MFS"/>
</dbReference>
<dbReference type="AlphaFoldDB" id="A0A1Q5SNR8"/>
<evidence type="ECO:0000256" key="1">
    <source>
        <dbReference type="ARBA" id="ARBA00004141"/>
    </source>
</evidence>